<evidence type="ECO:0000256" key="5">
    <source>
        <dbReference type="ARBA" id="ARBA00022842"/>
    </source>
</evidence>
<dbReference type="Gramene" id="AET7Gv20232300.9">
    <property type="protein sequence ID" value="AET7Gv20232300.9"/>
    <property type="gene ID" value="AET7Gv20232300"/>
</dbReference>
<dbReference type="Pfam" id="PF00365">
    <property type="entry name" value="PFK"/>
    <property type="match status" value="1"/>
</dbReference>
<proteinExistence type="predicted"/>
<sequence>MQHFLSNAICYHSGRTPTGDEDSTPMDMWNGYVNNDDRALMKVIKYSSPTSAGAECIDPDCSWVEQWVHRAGPRKDIYYEPNEVKAAIVTCGGLCPGLNDVIRQVVFTLETYGVKNIVGIPFGFRGFFEKGLKEMPLSRNLVENINLAGGSFLGVSRGGPKTSEIVDSIQ</sequence>
<reference evidence="7" key="3">
    <citation type="journal article" date="2017" name="Nature">
        <title>Genome sequence of the progenitor of the wheat D genome Aegilops tauschii.</title>
        <authorList>
            <person name="Luo M.C."/>
            <person name="Gu Y.Q."/>
            <person name="Puiu D."/>
            <person name="Wang H."/>
            <person name="Twardziok S.O."/>
            <person name="Deal K.R."/>
            <person name="Huo N."/>
            <person name="Zhu T."/>
            <person name="Wang L."/>
            <person name="Wang Y."/>
            <person name="McGuire P.E."/>
            <person name="Liu S."/>
            <person name="Long H."/>
            <person name="Ramasamy R.K."/>
            <person name="Rodriguez J.C."/>
            <person name="Van S.L."/>
            <person name="Yuan L."/>
            <person name="Wang Z."/>
            <person name="Xia Z."/>
            <person name="Xiao L."/>
            <person name="Anderson O.D."/>
            <person name="Ouyang S."/>
            <person name="Liang Y."/>
            <person name="Zimin A.V."/>
            <person name="Pertea G."/>
            <person name="Qi P."/>
            <person name="Bennetzen J.L."/>
            <person name="Dai X."/>
            <person name="Dawson M.W."/>
            <person name="Muller H.G."/>
            <person name="Kugler K."/>
            <person name="Rivarola-Duarte L."/>
            <person name="Spannagl M."/>
            <person name="Mayer K.F.X."/>
            <person name="Lu F.H."/>
            <person name="Bevan M.W."/>
            <person name="Leroy P."/>
            <person name="Li P."/>
            <person name="You F.M."/>
            <person name="Sun Q."/>
            <person name="Liu Z."/>
            <person name="Lyons E."/>
            <person name="Wicker T."/>
            <person name="Salzberg S.L."/>
            <person name="Devos K.M."/>
            <person name="Dvorak J."/>
        </authorList>
    </citation>
    <scope>NUCLEOTIDE SEQUENCE [LARGE SCALE GENOMIC DNA]</scope>
    <source>
        <strain evidence="7">cv. AL8/78</strain>
    </source>
</reference>
<dbReference type="PANTHER" id="PTHR45770">
    <property type="entry name" value="ATP-DEPENDENT 6-PHOSPHOFRUCTOKINASE 1"/>
    <property type="match status" value="1"/>
</dbReference>
<evidence type="ECO:0000259" key="6">
    <source>
        <dbReference type="Pfam" id="PF00365"/>
    </source>
</evidence>
<reference evidence="8" key="1">
    <citation type="journal article" date="2014" name="Science">
        <title>Ancient hybridizations among the ancestral genomes of bread wheat.</title>
        <authorList>
            <consortium name="International Wheat Genome Sequencing Consortium,"/>
            <person name="Marcussen T."/>
            <person name="Sandve S.R."/>
            <person name="Heier L."/>
            <person name="Spannagl M."/>
            <person name="Pfeifer M."/>
            <person name="Jakobsen K.S."/>
            <person name="Wulff B.B."/>
            <person name="Steuernagel B."/>
            <person name="Mayer K.F."/>
            <person name="Olsen O.A."/>
        </authorList>
    </citation>
    <scope>NUCLEOTIDE SEQUENCE [LARGE SCALE GENOMIC DNA]</scope>
    <source>
        <strain evidence="8">cv. AL8/78</strain>
    </source>
</reference>
<dbReference type="InterPro" id="IPR035966">
    <property type="entry name" value="PKF_sf"/>
</dbReference>
<keyword evidence="8" id="KW-1185">Reference proteome</keyword>
<organism evidence="7 8">
    <name type="scientific">Aegilops tauschii subsp. strangulata</name>
    <name type="common">Goatgrass</name>
    <dbReference type="NCBI Taxonomy" id="200361"/>
    <lineage>
        <taxon>Eukaryota</taxon>
        <taxon>Viridiplantae</taxon>
        <taxon>Streptophyta</taxon>
        <taxon>Embryophyta</taxon>
        <taxon>Tracheophyta</taxon>
        <taxon>Spermatophyta</taxon>
        <taxon>Magnoliopsida</taxon>
        <taxon>Liliopsida</taxon>
        <taxon>Poales</taxon>
        <taxon>Poaceae</taxon>
        <taxon>BOP clade</taxon>
        <taxon>Pooideae</taxon>
        <taxon>Triticodae</taxon>
        <taxon>Triticeae</taxon>
        <taxon>Triticinae</taxon>
        <taxon>Aegilops</taxon>
    </lineage>
</organism>
<name>A0A453QM34_AEGTS</name>
<dbReference type="Gene3D" id="3.40.50.450">
    <property type="match status" value="1"/>
</dbReference>
<reference evidence="7" key="4">
    <citation type="submission" date="2019-03" db="UniProtKB">
        <authorList>
            <consortium name="EnsemblPlants"/>
        </authorList>
    </citation>
    <scope>IDENTIFICATION</scope>
</reference>
<dbReference type="Proteomes" id="UP000015105">
    <property type="component" value="Chromosome 7D"/>
</dbReference>
<evidence type="ECO:0000313" key="7">
    <source>
        <dbReference type="EnsemblPlants" id="AET7Gv20232300.9"/>
    </source>
</evidence>
<evidence type="ECO:0000313" key="8">
    <source>
        <dbReference type="Proteomes" id="UP000015105"/>
    </source>
</evidence>
<keyword evidence="3" id="KW-0479">Metal-binding</keyword>
<evidence type="ECO:0000256" key="1">
    <source>
        <dbReference type="ARBA" id="ARBA00022533"/>
    </source>
</evidence>
<keyword evidence="5" id="KW-0460">Magnesium</keyword>
<dbReference type="UniPathway" id="UPA00109">
    <property type="reaction ID" value="UER00182"/>
</dbReference>
<dbReference type="AlphaFoldDB" id="A0A453QM34"/>
<protein>
    <recommendedName>
        <fullName evidence="6">Phosphofructokinase domain-containing protein</fullName>
    </recommendedName>
</protein>
<dbReference type="SUPFAM" id="SSF53784">
    <property type="entry name" value="Phosphofructokinase"/>
    <property type="match status" value="1"/>
</dbReference>
<reference evidence="7" key="5">
    <citation type="journal article" date="2021" name="G3 (Bethesda)">
        <title>Aegilops tauschii genome assembly Aet v5.0 features greater sequence contiguity and improved annotation.</title>
        <authorList>
            <person name="Wang L."/>
            <person name="Zhu T."/>
            <person name="Rodriguez J.C."/>
            <person name="Deal K.R."/>
            <person name="Dubcovsky J."/>
            <person name="McGuire P.E."/>
            <person name="Lux T."/>
            <person name="Spannagl M."/>
            <person name="Mayer K.F.X."/>
            <person name="Baldrich P."/>
            <person name="Meyers B.C."/>
            <person name="Huo N."/>
            <person name="Gu Y.Q."/>
            <person name="Zhou H."/>
            <person name="Devos K.M."/>
            <person name="Bennetzen J.L."/>
            <person name="Unver T."/>
            <person name="Budak H."/>
            <person name="Gulick P.J."/>
            <person name="Galiba G."/>
            <person name="Kalapos B."/>
            <person name="Nelson D.R."/>
            <person name="Li P."/>
            <person name="You F.M."/>
            <person name="Luo M.C."/>
            <person name="Dvorak J."/>
        </authorList>
    </citation>
    <scope>NUCLEOTIDE SEQUENCE [LARGE SCALE GENOMIC DNA]</scope>
    <source>
        <strain evidence="7">cv. AL8/78</strain>
    </source>
</reference>
<keyword evidence="2" id="KW-0808">Transferase</keyword>
<dbReference type="EnsemblPlants" id="AET7Gv20232300.9">
    <property type="protein sequence ID" value="AET7Gv20232300.9"/>
    <property type="gene ID" value="AET7Gv20232300"/>
</dbReference>
<evidence type="ECO:0000256" key="2">
    <source>
        <dbReference type="ARBA" id="ARBA00022679"/>
    </source>
</evidence>
<feature type="domain" description="Phosphofructokinase" evidence="6">
    <location>
        <begin position="86"/>
        <end position="164"/>
    </location>
</feature>
<dbReference type="GO" id="GO:0046872">
    <property type="term" value="F:metal ion binding"/>
    <property type="evidence" value="ECO:0007669"/>
    <property type="project" value="UniProtKB-KW"/>
</dbReference>
<reference evidence="8" key="2">
    <citation type="journal article" date="2017" name="Nat. Plants">
        <title>The Aegilops tauschii genome reveals multiple impacts of transposons.</title>
        <authorList>
            <person name="Zhao G."/>
            <person name="Zou C."/>
            <person name="Li K."/>
            <person name="Wang K."/>
            <person name="Li T."/>
            <person name="Gao L."/>
            <person name="Zhang X."/>
            <person name="Wang H."/>
            <person name="Yang Z."/>
            <person name="Liu X."/>
            <person name="Jiang W."/>
            <person name="Mao L."/>
            <person name="Kong X."/>
            <person name="Jiao Y."/>
            <person name="Jia J."/>
        </authorList>
    </citation>
    <scope>NUCLEOTIDE SEQUENCE [LARGE SCALE GENOMIC DNA]</scope>
    <source>
        <strain evidence="8">cv. AL8/78</strain>
    </source>
</reference>
<evidence type="ECO:0000256" key="4">
    <source>
        <dbReference type="ARBA" id="ARBA00022777"/>
    </source>
</evidence>
<keyword evidence="1" id="KW-0021">Allosteric enzyme</keyword>
<dbReference type="GO" id="GO:0003872">
    <property type="term" value="F:6-phosphofructokinase activity"/>
    <property type="evidence" value="ECO:0007669"/>
    <property type="project" value="InterPro"/>
</dbReference>
<dbReference type="InterPro" id="IPR000023">
    <property type="entry name" value="Phosphofructokinase_dom"/>
</dbReference>
<dbReference type="InterPro" id="IPR050929">
    <property type="entry name" value="PFKA"/>
</dbReference>
<accession>A0A453QM34</accession>
<keyword evidence="4" id="KW-0418">Kinase</keyword>
<evidence type="ECO:0000256" key="3">
    <source>
        <dbReference type="ARBA" id="ARBA00022723"/>
    </source>
</evidence>